<organism evidence="2 3">
    <name type="scientific">Trichinella spiralis</name>
    <name type="common">Trichina worm</name>
    <dbReference type="NCBI Taxonomy" id="6334"/>
    <lineage>
        <taxon>Eukaryota</taxon>
        <taxon>Metazoa</taxon>
        <taxon>Ecdysozoa</taxon>
        <taxon>Nematoda</taxon>
        <taxon>Enoplea</taxon>
        <taxon>Dorylaimia</taxon>
        <taxon>Trichinellida</taxon>
        <taxon>Trichinellidae</taxon>
        <taxon>Trichinella</taxon>
    </lineage>
</organism>
<feature type="transmembrane region" description="Helical" evidence="1">
    <location>
        <begin position="55"/>
        <end position="76"/>
    </location>
</feature>
<dbReference type="EMBL" id="JBEUSY010000328">
    <property type="protein sequence ID" value="KAL1238201.1"/>
    <property type="molecule type" value="Genomic_DNA"/>
</dbReference>
<comment type="caution">
    <text evidence="2">The sequence shown here is derived from an EMBL/GenBank/DDBJ whole genome shotgun (WGS) entry which is preliminary data.</text>
</comment>
<keyword evidence="1" id="KW-1133">Transmembrane helix</keyword>
<sequence>MEAEVGISALKMGLKKIKFLLRWTESVLNIRRSYQLRWALVEGGLMITSGPSSSVGFYIFLANLLVRFVIIAFLNYGLRHPMNSVLVPSLVSSRETTVPVRFDLTERVARHLGAQSWHQGIRNIASQTSVWHRHRDLCISAIIDAAQFDVISICNRYDISVFKITFRQEYILDPNSDRQCVNSVEVQIGEVKRLQWSHESKTYLVKW</sequence>
<evidence type="ECO:0000313" key="3">
    <source>
        <dbReference type="Proteomes" id="UP001558632"/>
    </source>
</evidence>
<keyword evidence="1" id="KW-0812">Transmembrane</keyword>
<dbReference type="Proteomes" id="UP001558632">
    <property type="component" value="Unassembled WGS sequence"/>
</dbReference>
<gene>
    <name evidence="2" type="ORF">TSPI_05145</name>
</gene>
<name>A0ABR3KGZ4_TRISP</name>
<accession>A0ABR3KGZ4</accession>
<keyword evidence="2" id="KW-0240">DNA-directed RNA polymerase</keyword>
<dbReference type="GO" id="GO:0000428">
    <property type="term" value="C:DNA-directed RNA polymerase complex"/>
    <property type="evidence" value="ECO:0007669"/>
    <property type="project" value="UniProtKB-KW"/>
</dbReference>
<keyword evidence="1" id="KW-0472">Membrane</keyword>
<keyword evidence="2" id="KW-0804">Transcription</keyword>
<evidence type="ECO:0000313" key="2">
    <source>
        <dbReference type="EMBL" id="KAL1238201.1"/>
    </source>
</evidence>
<keyword evidence="3" id="KW-1185">Reference proteome</keyword>
<protein>
    <submittedName>
        <fullName evidence="2">DNA-directed RNA polymerase subunit beta</fullName>
    </submittedName>
</protein>
<proteinExistence type="predicted"/>
<reference evidence="2 3" key="1">
    <citation type="submission" date="2024-07" db="EMBL/GenBank/DDBJ databases">
        <title>Enhanced genomic and transcriptomic resources for Trichinella pseudospiralis and T. spiralis underpin the discovery of pronounced molecular differences between stages and species.</title>
        <authorList>
            <person name="Pasi K.K."/>
            <person name="La Rosa G."/>
            <person name="Gomez-Morales M.A."/>
            <person name="Tosini F."/>
            <person name="Sumanam S."/>
            <person name="Young N.D."/>
            <person name="Chang B.C."/>
            <person name="Robin G.B."/>
        </authorList>
    </citation>
    <scope>NUCLEOTIDE SEQUENCE [LARGE SCALE GENOMIC DNA]</scope>
    <source>
        <strain evidence="2">ISS534</strain>
    </source>
</reference>
<evidence type="ECO:0000256" key="1">
    <source>
        <dbReference type="SAM" id="Phobius"/>
    </source>
</evidence>